<organism evidence="1">
    <name type="scientific">Nocardia globerula</name>
    <dbReference type="NCBI Taxonomy" id="1818"/>
    <lineage>
        <taxon>Bacteria</taxon>
        <taxon>Bacillati</taxon>
        <taxon>Actinomycetota</taxon>
        <taxon>Actinomycetes</taxon>
        <taxon>Mycobacteriales</taxon>
        <taxon>Nocardiaceae</taxon>
        <taxon>Nocardia</taxon>
    </lineage>
</organism>
<reference evidence="1" key="1">
    <citation type="submission" date="2019-07" db="EMBL/GenBank/DDBJ databases">
        <title>Genomic Encyclopedia of Type Strains, Phase IV (KMG-IV): sequencing the most valuable type-strain genomes for metagenomic binning, comparative biology and taxonomic classification.</title>
        <authorList>
            <person name="Goeker M."/>
        </authorList>
    </citation>
    <scope>NUCLEOTIDE SEQUENCE</scope>
    <source>
        <strain evidence="1">DSM 44596</strain>
    </source>
</reference>
<gene>
    <name evidence="1" type="ORF">FNL38_11144</name>
</gene>
<name>A0A652YI72_NOCGL</name>
<sequence length="113" mass="12670">MINADGWIDQWPNHPAIRRFDPPRNVLVDMDVALGLARISRRADHVTLRVKACAVNLQGIMPARQYAWFQTSSGSWVAVIQVDATSGNGQNRITLDLCVSEDAVSIDELRRDR</sequence>
<proteinExistence type="predicted"/>
<evidence type="ECO:0000313" key="1">
    <source>
        <dbReference type="EMBL" id="TYQ00830.1"/>
    </source>
</evidence>
<dbReference type="EMBL" id="VNIQ01000011">
    <property type="protein sequence ID" value="TYQ00830.1"/>
    <property type="molecule type" value="Genomic_DNA"/>
</dbReference>
<protein>
    <submittedName>
        <fullName evidence="1">Uncharacterized protein</fullName>
    </submittedName>
</protein>
<comment type="caution">
    <text evidence="1">The sequence shown here is derived from an EMBL/GenBank/DDBJ whole genome shotgun (WGS) entry which is preliminary data.</text>
</comment>
<accession>A0A652YI72</accession>
<dbReference type="AlphaFoldDB" id="A0A652YI72"/>